<dbReference type="Gene3D" id="2.170.270.10">
    <property type="entry name" value="SET domain"/>
    <property type="match status" value="2"/>
</dbReference>
<organism evidence="2 3">
    <name type="scientific">Eragrostis curvula</name>
    <name type="common">weeping love grass</name>
    <dbReference type="NCBI Taxonomy" id="38414"/>
    <lineage>
        <taxon>Eukaryota</taxon>
        <taxon>Viridiplantae</taxon>
        <taxon>Streptophyta</taxon>
        <taxon>Embryophyta</taxon>
        <taxon>Tracheophyta</taxon>
        <taxon>Spermatophyta</taxon>
        <taxon>Magnoliopsida</taxon>
        <taxon>Liliopsida</taxon>
        <taxon>Poales</taxon>
        <taxon>Poaceae</taxon>
        <taxon>PACMAD clade</taxon>
        <taxon>Chloridoideae</taxon>
        <taxon>Eragrostideae</taxon>
        <taxon>Eragrostidinae</taxon>
        <taxon>Eragrostis</taxon>
    </lineage>
</organism>
<evidence type="ECO:0000313" key="3">
    <source>
        <dbReference type="Proteomes" id="UP000324897"/>
    </source>
</evidence>
<evidence type="ECO:0000313" key="2">
    <source>
        <dbReference type="EMBL" id="TVU35802.1"/>
    </source>
</evidence>
<dbReference type="GO" id="GO:0042054">
    <property type="term" value="F:histone methyltransferase activity"/>
    <property type="evidence" value="ECO:0007669"/>
    <property type="project" value="InterPro"/>
</dbReference>
<feature type="non-terminal residue" evidence="2">
    <location>
        <position position="1"/>
    </location>
</feature>
<dbReference type="GO" id="GO:0008270">
    <property type="term" value="F:zinc ion binding"/>
    <property type="evidence" value="ECO:0007669"/>
    <property type="project" value="InterPro"/>
</dbReference>
<dbReference type="Proteomes" id="UP000324897">
    <property type="component" value="Unassembled WGS sequence"/>
</dbReference>
<dbReference type="InterPro" id="IPR046341">
    <property type="entry name" value="SET_dom_sf"/>
</dbReference>
<dbReference type="GO" id="GO:0003690">
    <property type="term" value="F:double-stranded DNA binding"/>
    <property type="evidence" value="ECO:0007669"/>
    <property type="project" value="TreeGrafter"/>
</dbReference>
<evidence type="ECO:0000259" key="1">
    <source>
        <dbReference type="SMART" id="SM00468"/>
    </source>
</evidence>
<dbReference type="SMART" id="SM00468">
    <property type="entry name" value="PreSET"/>
    <property type="match status" value="1"/>
</dbReference>
<gene>
    <name evidence="2" type="ORF">EJB05_17708</name>
</gene>
<keyword evidence="3" id="KW-1185">Reference proteome</keyword>
<dbReference type="InterPro" id="IPR051357">
    <property type="entry name" value="H3K9_HMTase_SUVAR3-9"/>
</dbReference>
<reference evidence="2 3" key="1">
    <citation type="journal article" date="2019" name="Sci. Rep.">
        <title>A high-quality genome of Eragrostis curvula grass provides insights into Poaceae evolution and supports new strategies to enhance forage quality.</title>
        <authorList>
            <person name="Carballo J."/>
            <person name="Santos B.A.C.M."/>
            <person name="Zappacosta D."/>
            <person name="Garbus I."/>
            <person name="Selva J.P."/>
            <person name="Gallo C.A."/>
            <person name="Diaz A."/>
            <person name="Albertini E."/>
            <person name="Caccamo M."/>
            <person name="Echenique V."/>
        </authorList>
    </citation>
    <scope>NUCLEOTIDE SEQUENCE [LARGE SCALE GENOMIC DNA]</scope>
    <source>
        <strain evidence="3">cv. Victoria</strain>
        <tissue evidence="2">Leaf</tissue>
    </source>
</reference>
<dbReference type="Gramene" id="TVU35802">
    <property type="protein sequence ID" value="TVU35802"/>
    <property type="gene ID" value="EJB05_17708"/>
</dbReference>
<protein>
    <recommendedName>
        <fullName evidence="1">Pre-SET domain-containing protein</fullName>
    </recommendedName>
</protein>
<dbReference type="InterPro" id="IPR007728">
    <property type="entry name" value="Pre-SET_dom"/>
</dbReference>
<dbReference type="SUPFAM" id="SSF82199">
    <property type="entry name" value="SET domain"/>
    <property type="match status" value="1"/>
</dbReference>
<sequence length="269" mass="31088">MFLVLKLEMGFNFKDEISIIGLYRPNMSDAQRQVRNLVSIVQRGPCPSDSWDLKLKRVVKTVNQKTIGPQHLLMMRILRKPHLILHAVKTTRESKEDSLCIPNVCQGSERIPIRVVNTIIDGIKPTLFKHITKLIYPSQYKKELPKSCDCTNGWSKSNNCICAVKNGGKPPFNYNGAIIWAKPLSCSPNLYAQNILRDHDDMSMPHVMFLAAKDIPSLEELMYYYNYNIVEVHEKNGVKKIKHIEWFLQMKCFKHLMNLHGIPSNEHTW</sequence>
<comment type="caution">
    <text evidence="2">The sequence shown here is derived from an EMBL/GenBank/DDBJ whole genome shotgun (WGS) entry which is preliminary data.</text>
</comment>
<dbReference type="OrthoDB" id="5792673at2759"/>
<proteinExistence type="predicted"/>
<dbReference type="PANTHER" id="PTHR45660">
    <property type="entry name" value="HISTONE-LYSINE N-METHYLTRANSFERASE SETMAR"/>
    <property type="match status" value="1"/>
</dbReference>
<feature type="domain" description="Pre-SET" evidence="1">
    <location>
        <begin position="101"/>
        <end position="187"/>
    </location>
</feature>
<dbReference type="EMBL" id="RWGY01000009">
    <property type="protein sequence ID" value="TVU35802.1"/>
    <property type="molecule type" value="Genomic_DNA"/>
</dbReference>
<dbReference type="PANTHER" id="PTHR45660:SF46">
    <property type="entry name" value="HISTONE-LYSINE N-METHYLTRANSFERASE, H3 LYSINE-9 SPECIFIC SUVH6"/>
    <property type="match status" value="1"/>
</dbReference>
<dbReference type="GO" id="GO:0005634">
    <property type="term" value="C:nucleus"/>
    <property type="evidence" value="ECO:0007669"/>
    <property type="project" value="InterPro"/>
</dbReference>
<accession>A0A5J9VHK1</accession>
<name>A0A5J9VHK1_9POAL</name>
<dbReference type="AlphaFoldDB" id="A0A5J9VHK1"/>
<dbReference type="Pfam" id="PF05033">
    <property type="entry name" value="Pre-SET"/>
    <property type="match status" value="1"/>
</dbReference>